<organism evidence="19 20">
    <name type="scientific">Echinococcus canadensis</name>
    <dbReference type="NCBI Taxonomy" id="519352"/>
    <lineage>
        <taxon>Eukaryota</taxon>
        <taxon>Metazoa</taxon>
        <taxon>Spiralia</taxon>
        <taxon>Lophotrochozoa</taxon>
        <taxon>Platyhelminthes</taxon>
        <taxon>Cestoda</taxon>
        <taxon>Eucestoda</taxon>
        <taxon>Cyclophyllidea</taxon>
        <taxon>Taeniidae</taxon>
        <taxon>Echinococcus</taxon>
        <taxon>Echinococcus canadensis group</taxon>
    </lineage>
</organism>
<dbReference type="EC" id="6.1.1.1" evidence="15"/>
<dbReference type="InterPro" id="IPR002307">
    <property type="entry name" value="Tyr-tRNA-ligase"/>
</dbReference>
<comment type="similarity">
    <text evidence="3 15">Belongs to the class-I aminoacyl-tRNA synthetase family.</text>
</comment>
<evidence type="ECO:0000256" key="12">
    <source>
        <dbReference type="ARBA" id="ARBA00023242"/>
    </source>
</evidence>
<evidence type="ECO:0000313" key="19">
    <source>
        <dbReference type="Proteomes" id="UP000887562"/>
    </source>
</evidence>
<keyword evidence="10 15" id="KW-0648">Protein biosynthesis</keyword>
<keyword evidence="7 15" id="KW-0547">Nucleotide-binding</keyword>
<dbReference type="GO" id="GO:0005737">
    <property type="term" value="C:cytoplasm"/>
    <property type="evidence" value="ECO:0007669"/>
    <property type="project" value="UniProtKB-SubCell"/>
</dbReference>
<evidence type="ECO:0000256" key="10">
    <source>
        <dbReference type="ARBA" id="ARBA00022917"/>
    </source>
</evidence>
<evidence type="ECO:0000256" key="15">
    <source>
        <dbReference type="RuleBase" id="RU361234"/>
    </source>
</evidence>
<dbReference type="PROSITE" id="PS50011">
    <property type="entry name" value="PROTEIN_KINASE_DOM"/>
    <property type="match status" value="1"/>
</dbReference>
<dbReference type="SMART" id="SM00220">
    <property type="entry name" value="S_TKc"/>
    <property type="match status" value="1"/>
</dbReference>
<dbReference type="SUPFAM" id="SSF50249">
    <property type="entry name" value="Nucleic acid-binding proteins"/>
    <property type="match status" value="1"/>
</dbReference>
<dbReference type="InterPro" id="IPR000719">
    <property type="entry name" value="Prot_kinase_dom"/>
</dbReference>
<dbReference type="PROSITE" id="PS00178">
    <property type="entry name" value="AA_TRNA_LIGASE_I"/>
    <property type="match status" value="1"/>
</dbReference>
<accession>A0A915EZL1</accession>
<keyword evidence="5 14" id="KW-0820">tRNA-binding</keyword>
<dbReference type="InterPro" id="IPR012340">
    <property type="entry name" value="NA-bd_OB-fold"/>
</dbReference>
<dbReference type="WBParaSite" id="maker-E.canG7_contigs_7034-snap-gene-0.20-mRNA-1">
    <property type="protein sequence ID" value="maker-E.canG7_contigs_7034-snap-gene-0.20-mRNA-1"/>
    <property type="gene ID" value="EcG7_06328"/>
</dbReference>
<keyword evidence="12" id="KW-0539">Nucleus</keyword>
<evidence type="ECO:0000256" key="7">
    <source>
        <dbReference type="ARBA" id="ARBA00022741"/>
    </source>
</evidence>
<evidence type="ECO:0000256" key="6">
    <source>
        <dbReference type="ARBA" id="ARBA00022598"/>
    </source>
</evidence>
<dbReference type="Gene3D" id="3.40.50.620">
    <property type="entry name" value="HUPs"/>
    <property type="match status" value="2"/>
</dbReference>
<dbReference type="GO" id="GO:0005634">
    <property type="term" value="C:nucleus"/>
    <property type="evidence" value="ECO:0007669"/>
    <property type="project" value="UniProtKB-SubCell"/>
</dbReference>
<dbReference type="SUPFAM" id="SSF52374">
    <property type="entry name" value="Nucleotidylyl transferase"/>
    <property type="match status" value="2"/>
</dbReference>
<feature type="region of interest" description="Disordered" evidence="16">
    <location>
        <begin position="530"/>
        <end position="555"/>
    </location>
</feature>
<dbReference type="GO" id="GO:0005524">
    <property type="term" value="F:ATP binding"/>
    <property type="evidence" value="ECO:0007669"/>
    <property type="project" value="UniProtKB-KW"/>
</dbReference>
<dbReference type="PANTHER" id="PTHR46264:SF4">
    <property type="entry name" value="TYROSINE--TRNA LIGASE, CYTOPLASMIC"/>
    <property type="match status" value="1"/>
</dbReference>
<comment type="catalytic activity">
    <reaction evidence="13">
        <text>tRNA(Tyr) + L-tyrosine + ATP = L-tyrosyl-tRNA(Tyr) + AMP + diphosphate + H(+)</text>
        <dbReference type="Rhea" id="RHEA:10220"/>
        <dbReference type="Rhea" id="RHEA-COMP:9706"/>
        <dbReference type="Rhea" id="RHEA-COMP:9707"/>
        <dbReference type="ChEBI" id="CHEBI:15378"/>
        <dbReference type="ChEBI" id="CHEBI:30616"/>
        <dbReference type="ChEBI" id="CHEBI:33019"/>
        <dbReference type="ChEBI" id="CHEBI:58315"/>
        <dbReference type="ChEBI" id="CHEBI:78442"/>
        <dbReference type="ChEBI" id="CHEBI:78536"/>
        <dbReference type="ChEBI" id="CHEBI:456215"/>
        <dbReference type="EC" id="6.1.1.1"/>
    </reaction>
    <physiologicalReaction direction="left-to-right" evidence="13">
        <dbReference type="Rhea" id="RHEA:10221"/>
    </physiologicalReaction>
</comment>
<evidence type="ECO:0000256" key="11">
    <source>
        <dbReference type="ARBA" id="ARBA00023146"/>
    </source>
</evidence>
<dbReference type="NCBIfam" id="NF006330">
    <property type="entry name" value="PRK08560.1"/>
    <property type="match status" value="1"/>
</dbReference>
<evidence type="ECO:0000256" key="14">
    <source>
        <dbReference type="PROSITE-ProRule" id="PRU00209"/>
    </source>
</evidence>
<dbReference type="GO" id="GO:0004672">
    <property type="term" value="F:protein kinase activity"/>
    <property type="evidence" value="ECO:0007669"/>
    <property type="project" value="InterPro"/>
</dbReference>
<evidence type="ECO:0000256" key="2">
    <source>
        <dbReference type="ARBA" id="ARBA00004496"/>
    </source>
</evidence>
<dbReference type="Proteomes" id="UP000887562">
    <property type="component" value="Unplaced"/>
</dbReference>
<protein>
    <recommendedName>
        <fullName evidence="15">Tyrosine--tRNA ligase</fullName>
        <ecNumber evidence="15">6.1.1.1</ecNumber>
    </recommendedName>
    <alternativeName>
        <fullName evidence="15">Tyrosyl-tRNA synthetase</fullName>
    </alternativeName>
</protein>
<dbReference type="GO" id="GO:0004831">
    <property type="term" value="F:tyrosine-tRNA ligase activity"/>
    <property type="evidence" value="ECO:0007669"/>
    <property type="project" value="UniProtKB-EC"/>
</dbReference>
<feature type="domain" description="Protein kinase" evidence="17">
    <location>
        <begin position="929"/>
        <end position="1308"/>
    </location>
</feature>
<evidence type="ECO:0000259" key="17">
    <source>
        <dbReference type="PROSITE" id="PS50011"/>
    </source>
</evidence>
<keyword evidence="11 15" id="KW-0030">Aminoacyl-tRNA synthetase</keyword>
<reference evidence="20" key="1">
    <citation type="submission" date="2022-11" db="UniProtKB">
        <authorList>
            <consortium name="WormBaseParasite"/>
        </authorList>
    </citation>
    <scope>IDENTIFICATION</scope>
</reference>
<evidence type="ECO:0000256" key="8">
    <source>
        <dbReference type="ARBA" id="ARBA00022840"/>
    </source>
</evidence>
<dbReference type="PROSITE" id="PS50886">
    <property type="entry name" value="TRBD"/>
    <property type="match status" value="1"/>
</dbReference>
<evidence type="ECO:0000256" key="3">
    <source>
        <dbReference type="ARBA" id="ARBA00005594"/>
    </source>
</evidence>
<keyword evidence="4" id="KW-0963">Cytoplasm</keyword>
<dbReference type="InterPro" id="IPR001412">
    <property type="entry name" value="aa-tRNA-synth_I_CS"/>
</dbReference>
<sequence>MCEEKARYSLVVQNLQEVVGDAELRTILQNSDGKVLEVYWGTATTGKPHVAYFVPICKIADMLHAGVKVTVLFADLHAYLDNMKSPWSILCHRATYYETVIKAMLESVGVRLDQLHFVRGSDYELSRAYSEDVYRISADTSVRDARKAGAEVVKQVANPLVSGLLYPLLQALDEEYLHVDAQFGGVDQRKIFVMAERILPRLGYRKRIHLMNPMVPGLTGDKMSASEATSKIDLLESSASVHAKLAAAACPPGQRAAEGNGVLAFIKFVIFPLINLAASGSGVKVGETHFVTFEELEDAYVAGVAEVSPEALRACIFDHLDPRIEVVRQRFTEPRFSKLLSDAYPVDEAMCVEKHASESAGASLTAIFKDDRLTDLKSRLFSTESQLPSLDATSMRSVADILTLRPEALKSLKPRRVLRCMWSIAPAGVPHLGHTLPLRILALLSRIAGIHVIILIDDIGAFLEGNCPWEARGSRCALFERVLRAVFKAFAGDEKALTIVRGHDFKCEGSYMLDLYRLVSLVPEKEAFDCGGATTPSSQRQEQAGDAREEGEEEGSGLNLSALLLPCTALLDAYHLEADLRLSSPRSVEGQEKFAKQFLPRFDTSHSPPLFVPHALLPALITGTATDEAAVMTTFVPPLRDPRMAQSAAAQAVGRVAAERCLPLIEPPPPGVPATASSLILPGLKRRLKQAFCQPGNVHVNPLLEIFKAVVLPELSPGENLVLPRSEQHGGPITLTPSEYNGASCQLDDLFANEVWHPGDLKAALEAALLQGLQRRLVEYLPPADLSRLIDDAFPVPGKKTKKTTPGKSKHTEVKTVDNVKEGRLSEERKNAAKLDEFDPSLLEVRVGEVVDVKPHPTSADFNVCRVAFDAGAKDRVSVIGLPAEALMHKKAVFLTNLRPCDIGGVTSEVKVVCVGDKEMLQCPHHTLGSVLRFQAAGREGRRAKAATNTTVIDPEAHPGWRAFFADVYYSPEGDGALCWRQNWRLSLAPSSNLARPRICESNAYILPPADDVVIYSSSPDDRFWLKTIKLEQCDRNDLTSLLTFISNVQKISPFRVFACDSSERLTDNVHFGLFLPKLISLLGTELTLSYPLCKSGTTHELLKPYYVDGGLPESLVAAIFSRAVRSLNKLHHLGWIHRAICARHLLLHPSSENSEDCLDVSFCGLGSIAPVRPLGSTLNRADLPVIDAGWRGWHYQNLQETVYSTHPVAWYSPEMIAQDFEGYGKPADIYSLGMTLAEMFTGIAPFVGTITPSLIFLKKLTLREPLSLPCPPGQAASGDMLTIFESCTHFDPDRRPTAEDLLHTPWVQRGLATPLRESLLTSFRQQ</sequence>
<keyword evidence="19" id="KW-1185">Reference proteome</keyword>
<dbReference type="SUPFAM" id="SSF56112">
    <property type="entry name" value="Protein kinase-like (PK-like)"/>
    <property type="match status" value="1"/>
</dbReference>
<evidence type="ECO:0000256" key="5">
    <source>
        <dbReference type="ARBA" id="ARBA00022555"/>
    </source>
</evidence>
<dbReference type="Gene3D" id="1.10.240.10">
    <property type="entry name" value="Tyrosyl-Transfer RNA Synthetase"/>
    <property type="match status" value="2"/>
</dbReference>
<name>A0A915EZL1_9CEST</name>
<dbReference type="InterPro" id="IPR014729">
    <property type="entry name" value="Rossmann-like_a/b/a_fold"/>
</dbReference>
<dbReference type="Pfam" id="PF00579">
    <property type="entry name" value="tRNA-synt_1b"/>
    <property type="match status" value="1"/>
</dbReference>
<dbReference type="Pfam" id="PF00069">
    <property type="entry name" value="Pkinase"/>
    <property type="match status" value="1"/>
</dbReference>
<dbReference type="InterPro" id="IPR050489">
    <property type="entry name" value="Tyr-tRNA_synthase"/>
</dbReference>
<evidence type="ECO:0000256" key="9">
    <source>
        <dbReference type="ARBA" id="ARBA00022884"/>
    </source>
</evidence>
<dbReference type="PANTHER" id="PTHR46264">
    <property type="entry name" value="TYROSINE-TRNA LIGASE"/>
    <property type="match status" value="1"/>
</dbReference>
<dbReference type="GO" id="GO:0000049">
    <property type="term" value="F:tRNA binding"/>
    <property type="evidence" value="ECO:0007669"/>
    <property type="project" value="UniProtKB-UniRule"/>
</dbReference>
<evidence type="ECO:0000256" key="1">
    <source>
        <dbReference type="ARBA" id="ARBA00004123"/>
    </source>
</evidence>
<evidence type="ECO:0000256" key="13">
    <source>
        <dbReference type="ARBA" id="ARBA00048400"/>
    </source>
</evidence>
<evidence type="ECO:0000313" key="20">
    <source>
        <dbReference type="WBParaSite" id="maker-E.canG7_contigs_7034-snap-gene-0.20-mRNA-1"/>
    </source>
</evidence>
<dbReference type="InterPro" id="IPR011009">
    <property type="entry name" value="Kinase-like_dom_sf"/>
</dbReference>
<keyword evidence="6 15" id="KW-0436">Ligase</keyword>
<dbReference type="GO" id="GO:0006437">
    <property type="term" value="P:tyrosyl-tRNA aminoacylation"/>
    <property type="evidence" value="ECO:0007669"/>
    <property type="project" value="InterPro"/>
</dbReference>
<keyword evidence="8 15" id="KW-0067">ATP-binding</keyword>
<feature type="domain" description="TRNA-binding" evidence="18">
    <location>
        <begin position="839"/>
        <end position="945"/>
    </location>
</feature>
<keyword evidence="9 14" id="KW-0694">RNA-binding</keyword>
<dbReference type="Gene3D" id="2.40.50.140">
    <property type="entry name" value="Nucleic acid-binding proteins"/>
    <property type="match status" value="1"/>
</dbReference>
<dbReference type="PRINTS" id="PR01040">
    <property type="entry name" value="TRNASYNTHTYR"/>
</dbReference>
<comment type="subcellular location">
    <subcellularLocation>
        <location evidence="2">Cytoplasm</location>
    </subcellularLocation>
    <subcellularLocation>
        <location evidence="1">Nucleus</location>
    </subcellularLocation>
</comment>
<dbReference type="InterPro" id="IPR002305">
    <property type="entry name" value="aa-tRNA-synth_Ic"/>
</dbReference>
<evidence type="ECO:0000256" key="16">
    <source>
        <dbReference type="SAM" id="MobiDB-lite"/>
    </source>
</evidence>
<dbReference type="NCBIfam" id="TIGR00234">
    <property type="entry name" value="tyrS"/>
    <property type="match status" value="1"/>
</dbReference>
<dbReference type="InterPro" id="IPR002547">
    <property type="entry name" value="tRNA-bd_dom"/>
</dbReference>
<dbReference type="FunFam" id="3.40.50.620:FF:000040">
    <property type="entry name" value="Tyrosine--tRNA ligase"/>
    <property type="match status" value="1"/>
</dbReference>
<evidence type="ECO:0000259" key="18">
    <source>
        <dbReference type="PROSITE" id="PS50886"/>
    </source>
</evidence>
<evidence type="ECO:0000256" key="4">
    <source>
        <dbReference type="ARBA" id="ARBA00022490"/>
    </source>
</evidence>
<proteinExistence type="inferred from homology"/>
<dbReference type="Gene3D" id="1.10.510.10">
    <property type="entry name" value="Transferase(Phosphotransferase) domain 1"/>
    <property type="match status" value="1"/>
</dbReference>